<name>A0ABV9MMZ6_9MICC</name>
<dbReference type="SUPFAM" id="SSF53756">
    <property type="entry name" value="UDP-Glycosyltransferase/glycogen phosphorylase"/>
    <property type="match status" value="1"/>
</dbReference>
<reference evidence="7" key="1">
    <citation type="journal article" date="2019" name="Int. J. Syst. Evol. Microbiol.">
        <title>The Global Catalogue of Microorganisms (GCM) 10K type strain sequencing project: providing services to taxonomists for standard genome sequencing and annotation.</title>
        <authorList>
            <consortium name="The Broad Institute Genomics Platform"/>
            <consortium name="The Broad Institute Genome Sequencing Center for Infectious Disease"/>
            <person name="Wu L."/>
            <person name="Ma J."/>
        </authorList>
    </citation>
    <scope>NUCLEOTIDE SEQUENCE [LARGE SCALE GENOMIC DNA]</scope>
    <source>
        <strain evidence="7">CGMCC 1.12849</strain>
    </source>
</reference>
<feature type="domain" description="Glycosyl transferase family 1" evidence="4">
    <location>
        <begin position="198"/>
        <end position="350"/>
    </location>
</feature>
<feature type="domain" description="Glycosyltransferase subfamily 4-like N-terminal" evidence="5">
    <location>
        <begin position="22"/>
        <end position="187"/>
    </location>
</feature>
<dbReference type="InterPro" id="IPR001296">
    <property type="entry name" value="Glyco_trans_1"/>
</dbReference>
<protein>
    <recommendedName>
        <fullName evidence="1">D-inositol 3-phosphate glycosyltransferase</fullName>
    </recommendedName>
</protein>
<evidence type="ECO:0000259" key="5">
    <source>
        <dbReference type="Pfam" id="PF13579"/>
    </source>
</evidence>
<dbReference type="PANTHER" id="PTHR45947">
    <property type="entry name" value="SULFOQUINOVOSYL TRANSFERASE SQD2"/>
    <property type="match status" value="1"/>
</dbReference>
<sequence>MLLTHSFSPEISPPQRRWSIFVDEFASQGHEINVVTPSPQGITSDNRQDLLSNPLITISRYPSRRRSRTMIGKVLKHSVDALRSFPVSLSGPRPDVIIATVPALPTLVIGYFASRLRRVPFVVDLRDAWPDLLRESQVLRWSWLEPLVSHCLAFLVRRSDVLVTVTNGLATKMRLKGAVNVVAVRNGVEIDRPEMVVPQVPRGDKLRVLYLGNLGRSQGLDLLVRAMKQLQDKVTLRIVGQGTEKIALAELATELGIDIDFREPVYGSQVLENYAWADTSIVALRSDWPSFDHTVPSKLYELLYLDQHVTGLVRGEAAGIINASGAGAVVPQSVEALVSHLSELIENPELLLTKGGGSHWVRENASLRESGRRYSQLLQSVVKNSDCN</sequence>
<dbReference type="CDD" id="cd03794">
    <property type="entry name" value="GT4_WbuB-like"/>
    <property type="match status" value="1"/>
</dbReference>
<accession>A0ABV9MMZ6</accession>
<dbReference type="PANTHER" id="PTHR45947:SF3">
    <property type="entry name" value="SULFOQUINOVOSYL TRANSFERASE SQD2"/>
    <property type="match status" value="1"/>
</dbReference>
<dbReference type="EMBL" id="JBHSHE010000037">
    <property type="protein sequence ID" value="MFC4716180.1"/>
    <property type="molecule type" value="Genomic_DNA"/>
</dbReference>
<evidence type="ECO:0000256" key="1">
    <source>
        <dbReference type="ARBA" id="ARBA00021292"/>
    </source>
</evidence>
<dbReference type="Gene3D" id="3.40.50.2000">
    <property type="entry name" value="Glycogen Phosphorylase B"/>
    <property type="match status" value="2"/>
</dbReference>
<dbReference type="Pfam" id="PF13579">
    <property type="entry name" value="Glyco_trans_4_4"/>
    <property type="match status" value="1"/>
</dbReference>
<gene>
    <name evidence="6" type="ORF">ACFO7V_08510</name>
</gene>
<keyword evidence="7" id="KW-1185">Reference proteome</keyword>
<dbReference type="RefSeq" id="WP_346060154.1">
    <property type="nucleotide sequence ID" value="NZ_BAAAVQ010000073.1"/>
</dbReference>
<evidence type="ECO:0000313" key="6">
    <source>
        <dbReference type="EMBL" id="MFC4716180.1"/>
    </source>
</evidence>
<dbReference type="Pfam" id="PF00534">
    <property type="entry name" value="Glycos_transf_1"/>
    <property type="match status" value="1"/>
</dbReference>
<dbReference type="Proteomes" id="UP001595884">
    <property type="component" value="Unassembled WGS sequence"/>
</dbReference>
<organism evidence="6 7">
    <name type="scientific">Glutamicibacter bergerei</name>
    <dbReference type="NCBI Taxonomy" id="256702"/>
    <lineage>
        <taxon>Bacteria</taxon>
        <taxon>Bacillati</taxon>
        <taxon>Actinomycetota</taxon>
        <taxon>Actinomycetes</taxon>
        <taxon>Micrococcales</taxon>
        <taxon>Micrococcaceae</taxon>
        <taxon>Glutamicibacter</taxon>
    </lineage>
</organism>
<keyword evidence="3" id="KW-0808">Transferase</keyword>
<proteinExistence type="predicted"/>
<evidence type="ECO:0000256" key="2">
    <source>
        <dbReference type="ARBA" id="ARBA00022676"/>
    </source>
</evidence>
<evidence type="ECO:0000259" key="4">
    <source>
        <dbReference type="Pfam" id="PF00534"/>
    </source>
</evidence>
<keyword evidence="2" id="KW-0328">Glycosyltransferase</keyword>
<dbReference type="InterPro" id="IPR050194">
    <property type="entry name" value="Glycosyltransferase_grp1"/>
</dbReference>
<evidence type="ECO:0000313" key="7">
    <source>
        <dbReference type="Proteomes" id="UP001595884"/>
    </source>
</evidence>
<dbReference type="InterPro" id="IPR028098">
    <property type="entry name" value="Glyco_trans_4-like_N"/>
</dbReference>
<evidence type="ECO:0000256" key="3">
    <source>
        <dbReference type="ARBA" id="ARBA00022679"/>
    </source>
</evidence>
<comment type="caution">
    <text evidence="6">The sequence shown here is derived from an EMBL/GenBank/DDBJ whole genome shotgun (WGS) entry which is preliminary data.</text>
</comment>